<evidence type="ECO:0000256" key="2">
    <source>
        <dbReference type="ARBA" id="ARBA00023315"/>
    </source>
</evidence>
<evidence type="ECO:0000313" key="4">
    <source>
        <dbReference type="EMBL" id="TGN83886.1"/>
    </source>
</evidence>
<dbReference type="InterPro" id="IPR016181">
    <property type="entry name" value="Acyl_CoA_acyltransferase"/>
</dbReference>
<proteinExistence type="predicted"/>
<comment type="caution">
    <text evidence="4">The sequence shown here is derived from an EMBL/GenBank/DDBJ whole genome shotgun (WGS) entry which is preliminary data.</text>
</comment>
<dbReference type="Proteomes" id="UP000298513">
    <property type="component" value="Unassembled WGS sequence"/>
</dbReference>
<gene>
    <name evidence="4" type="ORF">E5082_13670</name>
</gene>
<name>A0A4Z1DND1_STRGP</name>
<evidence type="ECO:0000313" key="5">
    <source>
        <dbReference type="Proteomes" id="UP000298513"/>
    </source>
</evidence>
<dbReference type="AlphaFoldDB" id="A0A4Z1DND1"/>
<dbReference type="GeneID" id="91530984"/>
<dbReference type="PANTHER" id="PTHR43877:SF1">
    <property type="entry name" value="ACETYLTRANSFERASE"/>
    <property type="match status" value="1"/>
</dbReference>
<dbReference type="PANTHER" id="PTHR43877">
    <property type="entry name" value="AMINOALKYLPHOSPHONATE N-ACETYLTRANSFERASE-RELATED-RELATED"/>
    <property type="match status" value="1"/>
</dbReference>
<dbReference type="Pfam" id="PF13527">
    <property type="entry name" value="Acetyltransf_9"/>
    <property type="match status" value="1"/>
</dbReference>
<dbReference type="GO" id="GO:0016747">
    <property type="term" value="F:acyltransferase activity, transferring groups other than amino-acyl groups"/>
    <property type="evidence" value="ECO:0007669"/>
    <property type="project" value="InterPro"/>
</dbReference>
<dbReference type="EMBL" id="SRRU01000004">
    <property type="protein sequence ID" value="TGN83886.1"/>
    <property type="molecule type" value="Genomic_DNA"/>
</dbReference>
<keyword evidence="2" id="KW-0012">Acyltransferase</keyword>
<dbReference type="Gene3D" id="3.40.630.30">
    <property type="match status" value="1"/>
</dbReference>
<dbReference type="PROSITE" id="PS51186">
    <property type="entry name" value="GNAT"/>
    <property type="match status" value="1"/>
</dbReference>
<keyword evidence="1 4" id="KW-0808">Transferase</keyword>
<organism evidence="4 5">
    <name type="scientific">Streptomyces griseoluteus</name>
    <dbReference type="NCBI Taxonomy" id="29306"/>
    <lineage>
        <taxon>Bacteria</taxon>
        <taxon>Bacillati</taxon>
        <taxon>Actinomycetota</taxon>
        <taxon>Actinomycetes</taxon>
        <taxon>Kitasatosporales</taxon>
        <taxon>Streptomycetaceae</taxon>
        <taxon>Streptomyces</taxon>
    </lineage>
</organism>
<dbReference type="SUPFAM" id="SSF55729">
    <property type="entry name" value="Acyl-CoA N-acyltransferases (Nat)"/>
    <property type="match status" value="1"/>
</dbReference>
<sequence length="171" mass="18250">MLIRREAPADEPAVRAVTTAAFAKPETPDPVEAGLLDRLRTCEAWLPELSMVATGEQGEIIGHVVCTRGHVGTHPVLGLGPLSVHPAHQRRGVGLALVHSVLGAADATGEPLVALLGNPAYYNRFGFRASTRYGITPPDPGWGDYFQVRTLSAYAPALRGAFAYPDPFNDL</sequence>
<keyword evidence="5" id="KW-1185">Reference proteome</keyword>
<feature type="domain" description="N-acetyltransferase" evidence="3">
    <location>
        <begin position="1"/>
        <end position="152"/>
    </location>
</feature>
<dbReference type="CDD" id="cd04301">
    <property type="entry name" value="NAT_SF"/>
    <property type="match status" value="1"/>
</dbReference>
<accession>A0A4Z1DND1</accession>
<dbReference type="InterPro" id="IPR050832">
    <property type="entry name" value="Bact_Acetyltransf"/>
</dbReference>
<evidence type="ECO:0000256" key="1">
    <source>
        <dbReference type="ARBA" id="ARBA00022679"/>
    </source>
</evidence>
<protein>
    <submittedName>
        <fullName evidence="4">N-acetyltransferase</fullName>
    </submittedName>
</protein>
<evidence type="ECO:0000259" key="3">
    <source>
        <dbReference type="PROSITE" id="PS51186"/>
    </source>
</evidence>
<reference evidence="4 5" key="1">
    <citation type="submission" date="2019-04" db="EMBL/GenBank/DDBJ databases">
        <title>Streptomyces sp. nov. Bv016 isolated from bark of Buahinia variegata.</title>
        <authorList>
            <person name="Kanchanasin P."/>
            <person name="Tanasupawat S."/>
            <person name="Yuki M."/>
            <person name="Kudo T."/>
        </authorList>
    </citation>
    <scope>NUCLEOTIDE SEQUENCE [LARGE SCALE GENOMIC DNA]</scope>
    <source>
        <strain evidence="4 5">JCM 4765</strain>
    </source>
</reference>
<dbReference type="RefSeq" id="WP_135791509.1">
    <property type="nucleotide sequence ID" value="NZ_BNBQ01000004.1"/>
</dbReference>
<dbReference type="InterPro" id="IPR000182">
    <property type="entry name" value="GNAT_dom"/>
</dbReference>